<proteinExistence type="inferred from homology"/>
<dbReference type="InterPro" id="IPR045170">
    <property type="entry name" value="MTOX"/>
</dbReference>
<gene>
    <name evidence="7" type="ORF">CBYS24578_00016020</name>
</gene>
<comment type="similarity">
    <text evidence="2">Belongs to the MSOX/MTOX family.</text>
</comment>
<dbReference type="Gene3D" id="3.30.9.10">
    <property type="entry name" value="D-Amino Acid Oxidase, subunit A, domain 2"/>
    <property type="match status" value="1"/>
</dbReference>
<evidence type="ECO:0000313" key="7">
    <source>
        <dbReference type="EMBL" id="CAG9996999.1"/>
    </source>
</evidence>
<sequence>MDSPVQRSDPIVILGAGVFGLSTALHLCQRGFTDVTILDKQNYDESKYSYLEGCDAPSADMNKIIRAAYGPETVYQDLSFEAMDLWRSYNDYISAGRDLPPGLSQKDEIWVNNGNLQICAQIDLPYFERMSIENMRKAGKRDTQVVVTEKHDVNRAEKAGFGFAVDPFSRWQKNKPYQALLDTSGGFVYADKACRLVLHLARRAGVKVVLGPEAEFSGYREDPRGNITGLETVGAKTYPARLVVVACGGWTQQIVPGMDHLCETTGGSVAVVKIPKTHALYERFSPHNFPTWTYKMRDGDDGGLYGFPVDENGYFKIGYRGTKYINPQNLGDEKERSVPVTRWSKPDSITRIPSHALDRIRGFLEEFVPELGETGLDITFTRLCWYNDSFDNHFVIDHVPHKKGLMVATGGSGHAFMFLPNIGKYVVDKIEGKSGGPLDYWKWRNLEPSKKPVNVLGEGRQSERALQNQRLYQDDELVLGGTSGLGKRARL</sequence>
<dbReference type="Pfam" id="PF01266">
    <property type="entry name" value="DAO"/>
    <property type="match status" value="1"/>
</dbReference>
<reference evidence="7 8" key="2">
    <citation type="submission" date="2021-10" db="EMBL/GenBank/DDBJ databases">
        <authorList>
            <person name="Piombo E."/>
        </authorList>
    </citation>
    <scope>NUCLEOTIDE SEQUENCE [LARGE SCALE GENOMIC DNA]</scope>
</reference>
<comment type="cofactor">
    <cofactor evidence="1">
        <name>FAD</name>
        <dbReference type="ChEBI" id="CHEBI:57692"/>
    </cofactor>
</comment>
<comment type="caution">
    <text evidence="7">The sequence shown here is derived from an EMBL/GenBank/DDBJ whole genome shotgun (WGS) entry which is preliminary data.</text>
</comment>
<evidence type="ECO:0000256" key="5">
    <source>
        <dbReference type="ARBA" id="ARBA00023002"/>
    </source>
</evidence>
<reference evidence="8" key="1">
    <citation type="submission" date="2019-06" db="EMBL/GenBank/DDBJ databases">
        <authorList>
            <person name="Broberg M."/>
        </authorList>
    </citation>
    <scope>NUCLEOTIDE SEQUENCE [LARGE SCALE GENOMIC DNA]</scope>
</reference>
<dbReference type="InterPro" id="IPR036188">
    <property type="entry name" value="FAD/NAD-bd_sf"/>
</dbReference>
<keyword evidence="8" id="KW-1185">Reference proteome</keyword>
<protein>
    <recommendedName>
        <fullName evidence="6">FAD dependent oxidoreductase domain-containing protein</fullName>
    </recommendedName>
</protein>
<dbReference type="GO" id="GO:0008115">
    <property type="term" value="F:sarcosine oxidase activity"/>
    <property type="evidence" value="ECO:0007669"/>
    <property type="project" value="TreeGrafter"/>
</dbReference>
<dbReference type="InterPro" id="IPR006076">
    <property type="entry name" value="FAD-dep_OxRdtase"/>
</dbReference>
<dbReference type="OrthoDB" id="2219495at2759"/>
<dbReference type="Proteomes" id="UP000754883">
    <property type="component" value="Unassembled WGS sequence"/>
</dbReference>
<dbReference type="SUPFAM" id="SSF51905">
    <property type="entry name" value="FAD/NAD(P)-binding domain"/>
    <property type="match status" value="1"/>
</dbReference>
<evidence type="ECO:0000256" key="3">
    <source>
        <dbReference type="ARBA" id="ARBA00022630"/>
    </source>
</evidence>
<dbReference type="AlphaFoldDB" id="A0A9N9URG6"/>
<evidence type="ECO:0000259" key="6">
    <source>
        <dbReference type="Pfam" id="PF01266"/>
    </source>
</evidence>
<name>A0A9N9URG6_9HYPO</name>
<dbReference type="GO" id="GO:0050660">
    <property type="term" value="F:flavin adenine dinucleotide binding"/>
    <property type="evidence" value="ECO:0007669"/>
    <property type="project" value="InterPro"/>
</dbReference>
<keyword evidence="3" id="KW-0285">Flavoprotein</keyword>
<accession>A0A9N9URG6</accession>
<evidence type="ECO:0000256" key="4">
    <source>
        <dbReference type="ARBA" id="ARBA00022827"/>
    </source>
</evidence>
<keyword evidence="5" id="KW-0560">Oxidoreductase</keyword>
<evidence type="ECO:0000256" key="1">
    <source>
        <dbReference type="ARBA" id="ARBA00001974"/>
    </source>
</evidence>
<feature type="domain" description="FAD dependent oxidoreductase" evidence="6">
    <location>
        <begin position="11"/>
        <end position="428"/>
    </location>
</feature>
<dbReference type="PANTHER" id="PTHR10961:SF15">
    <property type="entry name" value="FAD DEPENDENT OXIDOREDUCTASE DOMAIN-CONTAINING PROTEIN"/>
    <property type="match status" value="1"/>
</dbReference>
<dbReference type="EMBL" id="CABFNO020001541">
    <property type="protein sequence ID" value="CAG9996999.1"/>
    <property type="molecule type" value="Genomic_DNA"/>
</dbReference>
<organism evidence="7 8">
    <name type="scientific">Clonostachys byssicola</name>
    <dbReference type="NCBI Taxonomy" id="160290"/>
    <lineage>
        <taxon>Eukaryota</taxon>
        <taxon>Fungi</taxon>
        <taxon>Dikarya</taxon>
        <taxon>Ascomycota</taxon>
        <taxon>Pezizomycotina</taxon>
        <taxon>Sordariomycetes</taxon>
        <taxon>Hypocreomycetidae</taxon>
        <taxon>Hypocreales</taxon>
        <taxon>Bionectriaceae</taxon>
        <taxon>Clonostachys</taxon>
    </lineage>
</organism>
<dbReference type="SUPFAM" id="SSF54373">
    <property type="entry name" value="FAD-linked reductases, C-terminal domain"/>
    <property type="match status" value="1"/>
</dbReference>
<dbReference type="PANTHER" id="PTHR10961">
    <property type="entry name" value="PEROXISOMAL SARCOSINE OXIDASE"/>
    <property type="match status" value="1"/>
</dbReference>
<evidence type="ECO:0000256" key="2">
    <source>
        <dbReference type="ARBA" id="ARBA00010989"/>
    </source>
</evidence>
<keyword evidence="4" id="KW-0274">FAD</keyword>
<evidence type="ECO:0000313" key="8">
    <source>
        <dbReference type="Proteomes" id="UP000754883"/>
    </source>
</evidence>
<dbReference type="Gene3D" id="3.50.50.60">
    <property type="entry name" value="FAD/NAD(P)-binding domain"/>
    <property type="match status" value="1"/>
</dbReference>